<dbReference type="InterPro" id="IPR013381">
    <property type="entry name" value="CRISPR-assoc_prot_Cse1"/>
</dbReference>
<organism evidence="1 2">
    <name type="scientific">Nocardiopsis sediminis</name>
    <dbReference type="NCBI Taxonomy" id="1778267"/>
    <lineage>
        <taxon>Bacteria</taxon>
        <taxon>Bacillati</taxon>
        <taxon>Actinomycetota</taxon>
        <taxon>Actinomycetes</taxon>
        <taxon>Streptosporangiales</taxon>
        <taxon>Nocardiopsidaceae</taxon>
        <taxon>Nocardiopsis</taxon>
    </lineage>
</organism>
<name>A0ABV8FPY7_9ACTN</name>
<keyword evidence="2" id="KW-1185">Reference proteome</keyword>
<dbReference type="Gene3D" id="1.10.132.100">
    <property type="match status" value="1"/>
</dbReference>
<dbReference type="NCBIfam" id="TIGR02547">
    <property type="entry name" value="casA_cse1"/>
    <property type="match status" value="1"/>
</dbReference>
<evidence type="ECO:0000313" key="2">
    <source>
        <dbReference type="Proteomes" id="UP001595847"/>
    </source>
</evidence>
<dbReference type="Proteomes" id="UP001595847">
    <property type="component" value="Unassembled WGS sequence"/>
</dbReference>
<proteinExistence type="predicted"/>
<gene>
    <name evidence="1" type="primary">casA</name>
    <name evidence="1" type="synonym">cse1</name>
    <name evidence="1" type="ORF">ACFOVU_16020</name>
</gene>
<reference evidence="2" key="1">
    <citation type="journal article" date="2019" name="Int. J. Syst. Evol. Microbiol.">
        <title>The Global Catalogue of Microorganisms (GCM) 10K type strain sequencing project: providing services to taxonomists for standard genome sequencing and annotation.</title>
        <authorList>
            <consortium name="The Broad Institute Genomics Platform"/>
            <consortium name="The Broad Institute Genome Sequencing Center for Infectious Disease"/>
            <person name="Wu L."/>
            <person name="Ma J."/>
        </authorList>
    </citation>
    <scope>NUCLEOTIDE SEQUENCE [LARGE SCALE GENOMIC DNA]</scope>
    <source>
        <strain evidence="2">TBRC 1826</strain>
    </source>
</reference>
<dbReference type="RefSeq" id="WP_378534407.1">
    <property type="nucleotide sequence ID" value="NZ_JBHSBH010000010.1"/>
</dbReference>
<protein>
    <submittedName>
        <fullName evidence="1">Type I-E CRISPR-associated protein Cse1/CasA</fullName>
    </submittedName>
</protein>
<dbReference type="EMBL" id="JBHSBH010000010">
    <property type="protein sequence ID" value="MFC3997439.1"/>
    <property type="molecule type" value="Genomic_DNA"/>
</dbReference>
<dbReference type="Pfam" id="PF09481">
    <property type="entry name" value="CRISPR_Cse1"/>
    <property type="match status" value="1"/>
</dbReference>
<comment type="caution">
    <text evidence="1">The sequence shown here is derived from an EMBL/GenBank/DDBJ whole genome shotgun (WGS) entry which is preliminary data.</text>
</comment>
<accession>A0ABV8FPY7</accession>
<sequence>MPSFNLLSSRWISAVTLDGKPDLLSLSDVLRNANDLRCVQGEAPIVTAALYRLLIAFLHRVHQGPASEEEWAELWANGVDAERLEAYEAAHWDEFWLLGGDRPFHQCPDLADVPWKPATHLVLYRAKGNNTTLHDHTTDDEWPAFPPDAAARWLVTLQTFDTGGTKTPCRPGGVKSSKAGPGNYFGTVLLEGETLWETLLLNTVVYDPGAGRPLATTTPQDRAIWEREQPPGPEPIAKAFPKGWVDLLTWPSRRILLHGEGEDRRVNVDGVVVAPGTELGVELHTVEAMAAFHKREDKKLTYDPVRLEILRGVWRHATDLLLPAQERGGRRRPQTIEEVAWLVQLGYLDERKTVTLRVFGQKLMPNPGAVEYWSEDALPIKLALLRVHDEWNLEQLFGRAVTLADAVGRELDRMVANYHEGLRSRFDARKYRSFLAERYWPRLDAEFALLLHDLSELVIRIEPEALDGWVEIRRLFERWGRYVGVTARAAVHTWIDDFPGGSPRQVLEAARAEMILVGALNKLSDAYQHEIRQFTGW</sequence>
<evidence type="ECO:0000313" key="1">
    <source>
        <dbReference type="EMBL" id="MFC3997439.1"/>
    </source>
</evidence>